<dbReference type="EC" id="1.-.-.-" evidence="4"/>
<dbReference type="PROSITE" id="PS00061">
    <property type="entry name" value="ADH_SHORT"/>
    <property type="match status" value="1"/>
</dbReference>
<dbReference type="RefSeq" id="WP_330161853.1">
    <property type="nucleotide sequence ID" value="NZ_BAAAJA010000008.1"/>
</dbReference>
<comment type="caution">
    <text evidence="4">The sequence shown here is derived from an EMBL/GenBank/DDBJ whole genome shotgun (WGS) entry which is preliminary data.</text>
</comment>
<evidence type="ECO:0000313" key="5">
    <source>
        <dbReference type="Proteomes" id="UP001348641"/>
    </source>
</evidence>
<evidence type="ECO:0000256" key="3">
    <source>
        <dbReference type="RuleBase" id="RU000363"/>
    </source>
</evidence>
<evidence type="ECO:0000256" key="1">
    <source>
        <dbReference type="ARBA" id="ARBA00006484"/>
    </source>
</evidence>
<dbReference type="InterPro" id="IPR020904">
    <property type="entry name" value="Sc_DH/Rdtase_CS"/>
</dbReference>
<dbReference type="PRINTS" id="PR00081">
    <property type="entry name" value="GDHRDH"/>
</dbReference>
<protein>
    <submittedName>
        <fullName evidence="4">SDR family oxidoreductase</fullName>
        <ecNumber evidence="4">1.-.-.-</ecNumber>
    </submittedName>
</protein>
<keyword evidence="2 4" id="KW-0560">Oxidoreductase</keyword>
<dbReference type="PRINTS" id="PR00080">
    <property type="entry name" value="SDRFAMILY"/>
</dbReference>
<evidence type="ECO:0000256" key="2">
    <source>
        <dbReference type="ARBA" id="ARBA00023002"/>
    </source>
</evidence>
<comment type="similarity">
    <text evidence="1 3">Belongs to the short-chain dehydrogenases/reductases (SDR) family.</text>
</comment>
<dbReference type="Gene3D" id="3.40.50.720">
    <property type="entry name" value="NAD(P)-binding Rossmann-like Domain"/>
    <property type="match status" value="1"/>
</dbReference>
<dbReference type="PANTHER" id="PTHR43669">
    <property type="entry name" value="5-KETO-D-GLUCONATE 5-REDUCTASE"/>
    <property type="match status" value="1"/>
</dbReference>
<reference evidence="4 5" key="1">
    <citation type="submission" date="2023-07" db="EMBL/GenBank/DDBJ databases">
        <authorList>
            <person name="Girao M."/>
            <person name="Carvalho M.F."/>
        </authorList>
    </citation>
    <scope>NUCLEOTIDE SEQUENCE [LARGE SCALE GENOMIC DNA]</scope>
    <source>
        <strain evidence="4 5">66/93</strain>
    </source>
</reference>
<dbReference type="EMBL" id="JAUUCC010000145">
    <property type="protein sequence ID" value="MEE2055046.1"/>
    <property type="molecule type" value="Genomic_DNA"/>
</dbReference>
<dbReference type="PANTHER" id="PTHR43669:SF12">
    <property type="entry name" value="BLR5618 PROTEIN"/>
    <property type="match status" value="1"/>
</dbReference>
<dbReference type="InterPro" id="IPR036291">
    <property type="entry name" value="NAD(P)-bd_dom_sf"/>
</dbReference>
<dbReference type="Pfam" id="PF00106">
    <property type="entry name" value="adh_short"/>
    <property type="match status" value="1"/>
</dbReference>
<gene>
    <name evidence="4" type="ORF">Q8A49_31555</name>
</gene>
<dbReference type="CDD" id="cd05233">
    <property type="entry name" value="SDR_c"/>
    <property type="match status" value="1"/>
</dbReference>
<evidence type="ECO:0000313" key="4">
    <source>
        <dbReference type="EMBL" id="MEE2055046.1"/>
    </source>
</evidence>
<accession>A0ABU7L0G0</accession>
<dbReference type="GO" id="GO:0016491">
    <property type="term" value="F:oxidoreductase activity"/>
    <property type="evidence" value="ECO:0007669"/>
    <property type="project" value="UniProtKB-KW"/>
</dbReference>
<name>A0ABU7L0G0_9ACTN</name>
<dbReference type="Proteomes" id="UP001348641">
    <property type="component" value="Unassembled WGS sequence"/>
</dbReference>
<dbReference type="InterPro" id="IPR002347">
    <property type="entry name" value="SDR_fam"/>
</dbReference>
<proteinExistence type="inferred from homology"/>
<organism evidence="4 5">
    <name type="scientific">Nocardiopsis tropica</name>
    <dbReference type="NCBI Taxonomy" id="109330"/>
    <lineage>
        <taxon>Bacteria</taxon>
        <taxon>Bacillati</taxon>
        <taxon>Actinomycetota</taxon>
        <taxon>Actinomycetes</taxon>
        <taxon>Streptosporangiales</taxon>
        <taxon>Nocardiopsidaceae</taxon>
        <taxon>Nocardiopsis</taxon>
    </lineage>
</organism>
<sequence length="243" mass="25428">MVTGGGSGLGRAATLALLADGWSVAVAGRRKEALEETVGLAGPDADRVLAVPTDIRSPAEVEALFAAVRERFGRVDLLFNNAGAAVPRTPVEEVAVEDWQRIMDTTVTGTFLCAREAFRVMRGQSPPGGRIINNGAPSAHVPRPHSVAYTTAKHAVLGLTRALSLDGREHGIACGQIDVGNVAPADGGPQPPAMQADGTTAVEQTIPVERFTESLLLMASMPLEANVQYLTVLPTTMPFVGRG</sequence>
<dbReference type="SUPFAM" id="SSF51735">
    <property type="entry name" value="NAD(P)-binding Rossmann-fold domains"/>
    <property type="match status" value="1"/>
</dbReference>